<feature type="binding site" evidence="6">
    <location>
        <position position="178"/>
    </location>
    <ligand>
        <name>FAD</name>
        <dbReference type="ChEBI" id="CHEBI:57692"/>
    </ligand>
</feature>
<evidence type="ECO:0000256" key="6">
    <source>
        <dbReference type="PIRSR" id="PIRSR000189-1"/>
    </source>
</evidence>
<dbReference type="PROSITE" id="PS00677">
    <property type="entry name" value="DAO"/>
    <property type="match status" value="1"/>
</dbReference>
<dbReference type="PANTHER" id="PTHR11530">
    <property type="entry name" value="D-AMINO ACID OXIDASE"/>
    <property type="match status" value="1"/>
</dbReference>
<proteinExistence type="inferred from homology"/>
<dbReference type="Proteomes" id="UP000094285">
    <property type="component" value="Unassembled WGS sequence"/>
</dbReference>
<comment type="cofactor">
    <cofactor evidence="1 6">
        <name>FAD</name>
        <dbReference type="ChEBI" id="CHEBI:57692"/>
    </cofactor>
</comment>
<evidence type="ECO:0000256" key="3">
    <source>
        <dbReference type="ARBA" id="ARBA00022630"/>
    </source>
</evidence>
<protein>
    <submittedName>
        <fullName evidence="8">D-aspartate oxidase</fullName>
    </submittedName>
</protein>
<dbReference type="Pfam" id="PF01266">
    <property type="entry name" value="DAO"/>
    <property type="match status" value="1"/>
</dbReference>
<evidence type="ECO:0000256" key="4">
    <source>
        <dbReference type="ARBA" id="ARBA00022827"/>
    </source>
</evidence>
<accession>A0A1E4SQ77</accession>
<dbReference type="InterPro" id="IPR023209">
    <property type="entry name" value="DAO"/>
</dbReference>
<dbReference type="GO" id="GO:0003884">
    <property type="term" value="F:D-amino-acid oxidase activity"/>
    <property type="evidence" value="ECO:0007669"/>
    <property type="project" value="InterPro"/>
</dbReference>
<feature type="domain" description="FAD dependent oxidoreductase" evidence="7">
    <location>
        <begin position="4"/>
        <end position="333"/>
    </location>
</feature>
<dbReference type="PANTHER" id="PTHR11530:SF11">
    <property type="entry name" value="D-ASPARTATE OXIDASE"/>
    <property type="match status" value="1"/>
</dbReference>
<dbReference type="AlphaFoldDB" id="A0A1E4SQ77"/>
<feature type="binding site" evidence="6">
    <location>
        <position position="222"/>
    </location>
    <ligand>
        <name>D-dopa</name>
        <dbReference type="ChEBI" id="CHEBI:149689"/>
    </ligand>
</feature>
<gene>
    <name evidence="8" type="ORF">CANTADRAFT_24477</name>
</gene>
<evidence type="ECO:0000259" key="7">
    <source>
        <dbReference type="Pfam" id="PF01266"/>
    </source>
</evidence>
<keyword evidence="3" id="KW-0285">Flavoprotein</keyword>
<keyword evidence="5" id="KW-0560">Oxidoreductase</keyword>
<reference evidence="9" key="1">
    <citation type="submission" date="2016-05" db="EMBL/GenBank/DDBJ databases">
        <title>Comparative genomics of biotechnologically important yeasts.</title>
        <authorList>
            <consortium name="DOE Joint Genome Institute"/>
            <person name="Riley R."/>
            <person name="Haridas S."/>
            <person name="Wolfe K.H."/>
            <person name="Lopes M.R."/>
            <person name="Hittinger C.T."/>
            <person name="Goker M."/>
            <person name="Salamov A."/>
            <person name="Wisecaver J."/>
            <person name="Long T.M."/>
            <person name="Aerts A.L."/>
            <person name="Barry K."/>
            <person name="Choi C."/>
            <person name="Clum A."/>
            <person name="Coughlan A.Y."/>
            <person name="Deshpande S."/>
            <person name="Douglass A.P."/>
            <person name="Hanson S.J."/>
            <person name="Klenk H.-P."/>
            <person name="Labutti K."/>
            <person name="Lapidus A."/>
            <person name="Lindquist E."/>
            <person name="Lipzen A."/>
            <person name="Meier-Kolthoff J.P."/>
            <person name="Ohm R.A."/>
            <person name="Otillar R.P."/>
            <person name="Pangilinan J."/>
            <person name="Peng Y."/>
            <person name="Rokas A."/>
            <person name="Rosa C.A."/>
            <person name="Scheuner C."/>
            <person name="Sibirny A.A."/>
            <person name="Slot J.C."/>
            <person name="Stielow J.B."/>
            <person name="Sun H."/>
            <person name="Kurtzman C.P."/>
            <person name="Blackwell M."/>
            <person name="Grigoriev I.V."/>
            <person name="Jeffries T.W."/>
        </authorList>
    </citation>
    <scope>NUCLEOTIDE SEQUENCE [LARGE SCALE GENOMIC DNA]</scope>
    <source>
        <strain evidence="9">NRRL Y-17324</strain>
    </source>
</reference>
<dbReference type="GeneID" id="30981267"/>
<organism evidence="8 9">
    <name type="scientific">Suhomyces tanzawaensis NRRL Y-17324</name>
    <dbReference type="NCBI Taxonomy" id="984487"/>
    <lineage>
        <taxon>Eukaryota</taxon>
        <taxon>Fungi</taxon>
        <taxon>Dikarya</taxon>
        <taxon>Ascomycota</taxon>
        <taxon>Saccharomycotina</taxon>
        <taxon>Pichiomycetes</taxon>
        <taxon>Debaryomycetaceae</taxon>
        <taxon>Suhomyces</taxon>
    </lineage>
</organism>
<dbReference type="SUPFAM" id="SSF54373">
    <property type="entry name" value="FAD-linked reductases, C-terminal domain"/>
    <property type="match status" value="1"/>
</dbReference>
<dbReference type="EMBL" id="KV453909">
    <property type="protein sequence ID" value="ODV81587.1"/>
    <property type="molecule type" value="Genomic_DNA"/>
</dbReference>
<feature type="binding site" evidence="6">
    <location>
        <position position="290"/>
    </location>
    <ligand>
        <name>D-dopa</name>
        <dbReference type="ChEBI" id="CHEBI:149689"/>
    </ligand>
</feature>
<dbReference type="Gene3D" id="3.40.50.720">
    <property type="entry name" value="NAD(P)-binding Rossmann-like Domain"/>
    <property type="match status" value="1"/>
</dbReference>
<dbReference type="InterPro" id="IPR006181">
    <property type="entry name" value="D-amino_acid_oxidase_CS"/>
</dbReference>
<dbReference type="STRING" id="984487.A0A1E4SQ77"/>
<evidence type="ECO:0000256" key="2">
    <source>
        <dbReference type="ARBA" id="ARBA00006730"/>
    </source>
</evidence>
<sequence length="342" mass="38124">MTKYVVVGSGIIGLYTTFCLLQHGVDPYQVTVLAEYLPGDESVNYASPYAGGNFSCITDDDPATLAYDKHTYTHLHVLQRELGGPACGLDRYLSTEYWDTKPSRRKLDSLASYLECYEVVTDGPAYGIRFKSWNFNCPFFLLNFQIYLQDKGVRFKRGKLSHIAQAYLADTRCVFNCTGLGAHGLGGVNDTAVYPTRGQVVVVKAPHVTENRMRWGADYATYVIKRPYSNDQLILGGFMHKDNWSGDTFRDQSNDILARTTELFPEILTRNPRGSSIADLEVVRVVAGLRPSRHGGVRIERELVDHNKILVHNYGASGYGYQAGLGMAHEAVRLALMGDSKI</sequence>
<dbReference type="GO" id="GO:0071949">
    <property type="term" value="F:FAD binding"/>
    <property type="evidence" value="ECO:0007669"/>
    <property type="project" value="InterPro"/>
</dbReference>
<keyword evidence="4 6" id="KW-0274">FAD</keyword>
<dbReference type="GO" id="GO:0019478">
    <property type="term" value="P:D-amino acid catabolic process"/>
    <property type="evidence" value="ECO:0007669"/>
    <property type="project" value="TreeGrafter"/>
</dbReference>
<dbReference type="OrthoDB" id="2015447at2759"/>
<evidence type="ECO:0000256" key="1">
    <source>
        <dbReference type="ARBA" id="ARBA00001974"/>
    </source>
</evidence>
<evidence type="ECO:0000256" key="5">
    <source>
        <dbReference type="ARBA" id="ARBA00023002"/>
    </source>
</evidence>
<name>A0A1E4SQ77_9ASCO</name>
<dbReference type="RefSeq" id="XP_020066709.1">
    <property type="nucleotide sequence ID" value="XM_020207130.1"/>
</dbReference>
<dbReference type="InterPro" id="IPR006076">
    <property type="entry name" value="FAD-dep_OxRdtase"/>
</dbReference>
<evidence type="ECO:0000313" key="8">
    <source>
        <dbReference type="EMBL" id="ODV81587.1"/>
    </source>
</evidence>
<evidence type="ECO:0000313" key="9">
    <source>
        <dbReference type="Proteomes" id="UP000094285"/>
    </source>
</evidence>
<dbReference type="Gene3D" id="3.30.9.10">
    <property type="entry name" value="D-Amino Acid Oxidase, subunit A, domain 2"/>
    <property type="match status" value="1"/>
</dbReference>
<keyword evidence="9" id="KW-1185">Reference proteome</keyword>
<dbReference type="GO" id="GO:0005737">
    <property type="term" value="C:cytoplasm"/>
    <property type="evidence" value="ECO:0007669"/>
    <property type="project" value="TreeGrafter"/>
</dbReference>
<comment type="similarity">
    <text evidence="2">Belongs to the DAMOX/DASOX family.</text>
</comment>
<dbReference type="SUPFAM" id="SSF51971">
    <property type="entry name" value="Nucleotide-binding domain"/>
    <property type="match status" value="1"/>
</dbReference>
<feature type="binding site" evidence="6">
    <location>
        <position position="318"/>
    </location>
    <ligand>
        <name>D-dopa</name>
        <dbReference type="ChEBI" id="CHEBI:149689"/>
    </ligand>
</feature>
<dbReference type="PIRSF" id="PIRSF000189">
    <property type="entry name" value="D-aa_oxidase"/>
    <property type="match status" value="1"/>
</dbReference>